<dbReference type="PANTHER" id="PTHR21600:SF44">
    <property type="entry name" value="RIBOSOMAL LARGE SUBUNIT PSEUDOURIDINE SYNTHASE D"/>
    <property type="match status" value="1"/>
</dbReference>
<proteinExistence type="inferred from homology"/>
<dbReference type="EMBL" id="JAMOKX010000001">
    <property type="protein sequence ID" value="MCL9818698.1"/>
    <property type="molecule type" value="Genomic_DNA"/>
</dbReference>
<keyword evidence="4" id="KW-0694">RNA-binding</keyword>
<evidence type="ECO:0000259" key="6">
    <source>
        <dbReference type="SMART" id="SM00363"/>
    </source>
</evidence>
<dbReference type="InterPro" id="IPR020103">
    <property type="entry name" value="PsdUridine_synth_cat_dom_sf"/>
</dbReference>
<feature type="domain" description="RNA-binding S4" evidence="6">
    <location>
        <begin position="23"/>
        <end position="86"/>
    </location>
</feature>
<evidence type="ECO:0000256" key="4">
    <source>
        <dbReference type="PROSITE-ProRule" id="PRU00182"/>
    </source>
</evidence>
<dbReference type="RefSeq" id="WP_250603218.1">
    <property type="nucleotide sequence ID" value="NZ_JAMOKX010000001.1"/>
</dbReference>
<accession>A0ABT0TTB9</accession>
<dbReference type="Proteomes" id="UP001057522">
    <property type="component" value="Unassembled WGS sequence"/>
</dbReference>
<dbReference type="Gene3D" id="3.30.2350.10">
    <property type="entry name" value="Pseudouridine synthase"/>
    <property type="match status" value="1"/>
</dbReference>
<dbReference type="InterPro" id="IPR006225">
    <property type="entry name" value="PsdUridine_synth_RluC/D"/>
</dbReference>
<comment type="similarity">
    <text evidence="2 5">Belongs to the pseudouridine synthase RluA family.</text>
</comment>
<dbReference type="InterPro" id="IPR036986">
    <property type="entry name" value="S4_RNA-bd_sf"/>
</dbReference>
<dbReference type="SMART" id="SM00363">
    <property type="entry name" value="S4"/>
    <property type="match status" value="1"/>
</dbReference>
<evidence type="ECO:0000256" key="1">
    <source>
        <dbReference type="ARBA" id="ARBA00000073"/>
    </source>
</evidence>
<protein>
    <recommendedName>
        <fullName evidence="5">Pseudouridine synthase</fullName>
        <ecNumber evidence="5">5.4.99.-</ecNumber>
    </recommendedName>
</protein>
<evidence type="ECO:0000256" key="5">
    <source>
        <dbReference type="RuleBase" id="RU362028"/>
    </source>
</evidence>
<comment type="caution">
    <text evidence="7">The sequence shown here is derived from an EMBL/GenBank/DDBJ whole genome shotgun (WGS) entry which is preliminary data.</text>
</comment>
<dbReference type="Gene3D" id="3.10.290.10">
    <property type="entry name" value="RNA-binding S4 domain"/>
    <property type="match status" value="1"/>
</dbReference>
<dbReference type="InterPro" id="IPR006224">
    <property type="entry name" value="PsdUridine_synth_RluA-like_CS"/>
</dbReference>
<dbReference type="SUPFAM" id="SSF55174">
    <property type="entry name" value="Alpha-L RNA-binding motif"/>
    <property type="match status" value="1"/>
</dbReference>
<dbReference type="InterPro" id="IPR002942">
    <property type="entry name" value="S4_RNA-bd"/>
</dbReference>
<dbReference type="CDD" id="cd02869">
    <property type="entry name" value="PseudoU_synth_RluA_like"/>
    <property type="match status" value="1"/>
</dbReference>
<dbReference type="NCBIfam" id="TIGR00005">
    <property type="entry name" value="rluA_subfam"/>
    <property type="match status" value="1"/>
</dbReference>
<comment type="catalytic activity">
    <reaction evidence="1 5">
        <text>a uridine in RNA = a pseudouridine in RNA</text>
        <dbReference type="Rhea" id="RHEA:48348"/>
        <dbReference type="Rhea" id="RHEA-COMP:12068"/>
        <dbReference type="Rhea" id="RHEA-COMP:12069"/>
        <dbReference type="ChEBI" id="CHEBI:65314"/>
        <dbReference type="ChEBI" id="CHEBI:65315"/>
    </reaction>
</comment>
<dbReference type="CDD" id="cd00165">
    <property type="entry name" value="S4"/>
    <property type="match status" value="1"/>
</dbReference>
<evidence type="ECO:0000256" key="2">
    <source>
        <dbReference type="ARBA" id="ARBA00010876"/>
    </source>
</evidence>
<dbReference type="InterPro" id="IPR050188">
    <property type="entry name" value="RluA_PseudoU_synthase"/>
</dbReference>
<keyword evidence="3 5" id="KW-0413">Isomerase</keyword>
<dbReference type="EC" id="5.4.99.-" evidence="5"/>
<evidence type="ECO:0000313" key="8">
    <source>
        <dbReference type="Proteomes" id="UP001057522"/>
    </source>
</evidence>
<organism evidence="7 8">
    <name type="scientific">Helicobacter colisuis</name>
    <dbReference type="NCBI Taxonomy" id="2949739"/>
    <lineage>
        <taxon>Bacteria</taxon>
        <taxon>Pseudomonadati</taxon>
        <taxon>Campylobacterota</taxon>
        <taxon>Epsilonproteobacteria</taxon>
        <taxon>Campylobacterales</taxon>
        <taxon>Helicobacteraceae</taxon>
        <taxon>Helicobacter</taxon>
    </lineage>
</organism>
<dbReference type="Pfam" id="PF01479">
    <property type="entry name" value="S4"/>
    <property type="match status" value="1"/>
</dbReference>
<dbReference type="PROSITE" id="PS01129">
    <property type="entry name" value="PSI_RLU"/>
    <property type="match status" value="1"/>
</dbReference>
<keyword evidence="8" id="KW-1185">Reference proteome</keyword>
<name>A0ABT0TTB9_9HELI</name>
<evidence type="ECO:0000313" key="7">
    <source>
        <dbReference type="EMBL" id="MCL9818698.1"/>
    </source>
</evidence>
<dbReference type="PANTHER" id="PTHR21600">
    <property type="entry name" value="MITOCHONDRIAL RNA PSEUDOURIDINE SYNTHASE"/>
    <property type="match status" value="1"/>
</dbReference>
<gene>
    <name evidence="7" type="ORF">NCR95_00675</name>
</gene>
<comment type="function">
    <text evidence="5">Responsible for synthesis of pseudouridine from uracil.</text>
</comment>
<dbReference type="PROSITE" id="PS50889">
    <property type="entry name" value="S4"/>
    <property type="match status" value="1"/>
</dbReference>
<dbReference type="InterPro" id="IPR006145">
    <property type="entry name" value="PsdUridine_synth_RsuA/RluA"/>
</dbReference>
<sequence>MQINKQNKHDSLTFYVQQEESKMRLDKFLAQKLGLSRNQISKIIQEKQITLNGIFIQKNGTSLNYNDQITLTLTNKQSKIKPSNLNIPILYEDEDLLILNKPINLIVHQTHQEDSQYTLQDWLQENNFPLSNLGDSCRQGIIHRLDKTTSGAIVIAKNNHAHEILSQQLKSREMGRYYLCVIDSPLKQNILIDTPLIRHPRNRLKYIPTTKNTPLSKEAKTAFYKIINNDKIELIGAKLFSGRTHQIRAHLSKIQRHILGDAFYGYKGNYTARILLHSHLLYLTHPTTKQRLEIYAPFWEDMLLFLHQEFYPTQNLEYFKKNFKIPLDQLYHSSFSNS</sequence>
<evidence type="ECO:0000256" key="3">
    <source>
        <dbReference type="ARBA" id="ARBA00023235"/>
    </source>
</evidence>
<reference evidence="7" key="1">
    <citation type="submission" date="2022-06" db="EMBL/GenBank/DDBJ databases">
        <title>Helicobacter colisuis sp. nov.</title>
        <authorList>
            <person name="Papic B."/>
            <person name="Gruntar I."/>
        </authorList>
    </citation>
    <scope>NUCLEOTIDE SEQUENCE</scope>
    <source>
        <strain evidence="7">11154-15</strain>
    </source>
</reference>
<dbReference type="Pfam" id="PF00849">
    <property type="entry name" value="PseudoU_synth_2"/>
    <property type="match status" value="1"/>
</dbReference>
<dbReference type="SUPFAM" id="SSF55120">
    <property type="entry name" value="Pseudouridine synthase"/>
    <property type="match status" value="1"/>
</dbReference>